<feature type="region of interest" description="Disordered" evidence="1">
    <location>
        <begin position="1"/>
        <end position="27"/>
    </location>
</feature>
<dbReference type="Proteomes" id="UP000547976">
    <property type="component" value="Unassembled WGS sequence"/>
</dbReference>
<comment type="caution">
    <text evidence="2">The sequence shown here is derived from an EMBL/GenBank/DDBJ whole genome shotgun (WGS) entry which is preliminary data.</text>
</comment>
<dbReference type="GeneID" id="59312015"/>
<feature type="compositionally biased region" description="Basic and acidic residues" evidence="1">
    <location>
        <begin position="1"/>
        <end position="13"/>
    </location>
</feature>
<protein>
    <submittedName>
        <fullName evidence="2">Uncharacterized protein</fullName>
    </submittedName>
</protein>
<keyword evidence="3" id="KW-1185">Reference proteome</keyword>
<dbReference type="AlphaFoldDB" id="A0A8H5NZK5"/>
<dbReference type="RefSeq" id="XP_036532039.1">
    <property type="nucleotide sequence ID" value="XM_036677297.1"/>
</dbReference>
<reference evidence="2 3" key="1">
    <citation type="submission" date="2020-05" db="EMBL/GenBank/DDBJ databases">
        <title>Identification and distribution of gene clusters putatively required for synthesis of sphingolipid metabolism inhibitors in phylogenetically diverse species of the filamentous fungus Fusarium.</title>
        <authorList>
            <person name="Kim H.-S."/>
            <person name="Busman M."/>
            <person name="Brown D.W."/>
            <person name="Divon H."/>
            <person name="Uhlig S."/>
            <person name="Proctor R.H."/>
        </authorList>
    </citation>
    <scope>NUCLEOTIDE SEQUENCE [LARGE SCALE GENOMIC DNA]</scope>
    <source>
        <strain evidence="2 3">NRRL 66333</strain>
    </source>
</reference>
<gene>
    <name evidence="2" type="ORF">FSUBG_12501</name>
</gene>
<organism evidence="2 3">
    <name type="scientific">Gibberella subglutinans</name>
    <name type="common">Fusarium subglutinans</name>
    <dbReference type="NCBI Taxonomy" id="42677"/>
    <lineage>
        <taxon>Eukaryota</taxon>
        <taxon>Fungi</taxon>
        <taxon>Dikarya</taxon>
        <taxon>Ascomycota</taxon>
        <taxon>Pezizomycotina</taxon>
        <taxon>Sordariomycetes</taxon>
        <taxon>Hypocreomycetidae</taxon>
        <taxon>Hypocreales</taxon>
        <taxon>Nectriaceae</taxon>
        <taxon>Fusarium</taxon>
        <taxon>Fusarium fujikuroi species complex</taxon>
    </lineage>
</organism>
<evidence type="ECO:0000256" key="1">
    <source>
        <dbReference type="SAM" id="MobiDB-lite"/>
    </source>
</evidence>
<name>A0A8H5NZK5_GIBSU</name>
<dbReference type="OrthoDB" id="6250593at2759"/>
<accession>A0A8H5NZK5</accession>
<evidence type="ECO:0000313" key="2">
    <source>
        <dbReference type="EMBL" id="KAF5585351.1"/>
    </source>
</evidence>
<dbReference type="EMBL" id="JAAOAV010000271">
    <property type="protein sequence ID" value="KAF5585351.1"/>
    <property type="molecule type" value="Genomic_DNA"/>
</dbReference>
<evidence type="ECO:0000313" key="3">
    <source>
        <dbReference type="Proteomes" id="UP000547976"/>
    </source>
</evidence>
<sequence>MPETKDQGEKKDQSAPPPQPKESHEHEEVCLLSDACAQSTANCQQHHHGKDFAKRAGHAITFGAGATIGSDAVNGIIKNL</sequence>
<proteinExistence type="predicted"/>